<dbReference type="SUPFAM" id="SSF51998">
    <property type="entry name" value="PFL-like glycyl radical enzymes"/>
    <property type="match status" value="1"/>
</dbReference>
<feature type="domain" description="Ribonucleotide reductase large subunit C-terminal" evidence="10">
    <location>
        <begin position="1"/>
        <end position="425"/>
    </location>
</feature>
<evidence type="ECO:0000313" key="11">
    <source>
        <dbReference type="EMBL" id="KKN11115.1"/>
    </source>
</evidence>
<name>A0A0F9MUY6_9ZZZZ</name>
<comment type="cofactor">
    <cofactor evidence="1">
        <name>adenosylcob(III)alamin</name>
        <dbReference type="ChEBI" id="CHEBI:18408"/>
    </cofactor>
</comment>
<dbReference type="Pfam" id="PF02867">
    <property type="entry name" value="Ribonuc_red_lgC"/>
    <property type="match status" value="1"/>
</dbReference>
<dbReference type="PANTHER" id="PTHR43371:SF1">
    <property type="entry name" value="RIBONUCLEOSIDE-DIPHOSPHATE REDUCTASE"/>
    <property type="match status" value="1"/>
</dbReference>
<evidence type="ECO:0000256" key="8">
    <source>
        <dbReference type="ARBA" id="ARBA00023285"/>
    </source>
</evidence>
<dbReference type="PANTHER" id="PTHR43371">
    <property type="entry name" value="VITAMIN B12-DEPENDENT RIBONUCLEOTIDE REDUCTASE"/>
    <property type="match status" value="1"/>
</dbReference>
<protein>
    <recommendedName>
        <fullName evidence="3">ribonucleoside-diphosphate reductase</fullName>
        <ecNumber evidence="3">1.17.4.1</ecNumber>
    </recommendedName>
</protein>
<dbReference type="AlphaFoldDB" id="A0A0F9MUY6"/>
<evidence type="ECO:0000256" key="9">
    <source>
        <dbReference type="ARBA" id="ARBA00047754"/>
    </source>
</evidence>
<evidence type="ECO:0000256" key="2">
    <source>
        <dbReference type="ARBA" id="ARBA00007405"/>
    </source>
</evidence>
<evidence type="ECO:0000256" key="6">
    <source>
        <dbReference type="ARBA" id="ARBA00023002"/>
    </source>
</evidence>
<dbReference type="InterPro" id="IPR000788">
    <property type="entry name" value="RNR_lg_C"/>
</dbReference>
<evidence type="ECO:0000256" key="5">
    <source>
        <dbReference type="ARBA" id="ARBA00022741"/>
    </source>
</evidence>
<keyword evidence="5" id="KW-0547">Nucleotide-binding</keyword>
<evidence type="ECO:0000256" key="7">
    <source>
        <dbReference type="ARBA" id="ARBA00023157"/>
    </source>
</evidence>
<proteinExistence type="inferred from homology"/>
<dbReference type="GO" id="GO:0004748">
    <property type="term" value="F:ribonucleoside-diphosphate reductase activity, thioredoxin disulfide as acceptor"/>
    <property type="evidence" value="ECO:0007669"/>
    <property type="project" value="UniProtKB-EC"/>
</dbReference>
<dbReference type="EMBL" id="LAZR01004171">
    <property type="protein sequence ID" value="KKN11115.1"/>
    <property type="molecule type" value="Genomic_DNA"/>
</dbReference>
<dbReference type="GO" id="GO:0000166">
    <property type="term" value="F:nucleotide binding"/>
    <property type="evidence" value="ECO:0007669"/>
    <property type="project" value="UniProtKB-KW"/>
</dbReference>
<comment type="similarity">
    <text evidence="2">Belongs to the ribonucleoside diphosphate reductase class-2 family.</text>
</comment>
<evidence type="ECO:0000259" key="10">
    <source>
        <dbReference type="Pfam" id="PF02867"/>
    </source>
</evidence>
<evidence type="ECO:0000256" key="1">
    <source>
        <dbReference type="ARBA" id="ARBA00001922"/>
    </source>
</evidence>
<gene>
    <name evidence="11" type="ORF">LCGC14_1029620</name>
</gene>
<keyword evidence="8" id="KW-0170">Cobalt</keyword>
<dbReference type="CDD" id="cd02888">
    <property type="entry name" value="RNR_II_dimer"/>
    <property type="match status" value="1"/>
</dbReference>
<dbReference type="Gene3D" id="3.20.70.20">
    <property type="match status" value="1"/>
</dbReference>
<keyword evidence="6" id="KW-0560">Oxidoreductase</keyword>
<dbReference type="PRINTS" id="PR01183">
    <property type="entry name" value="RIBORDTASEM1"/>
</dbReference>
<dbReference type="InterPro" id="IPR050862">
    <property type="entry name" value="RdRp_reductase_class-2"/>
</dbReference>
<organism evidence="11">
    <name type="scientific">marine sediment metagenome</name>
    <dbReference type="NCBI Taxonomy" id="412755"/>
    <lineage>
        <taxon>unclassified sequences</taxon>
        <taxon>metagenomes</taxon>
        <taxon>ecological metagenomes</taxon>
    </lineage>
</organism>
<sequence length="470" mass="52073">GGGIGVNISFLRPEGASVKGVGGEASGPVSFLIPSDAIAQTVKSGGSRRAAALALMSVNHPDILKFIDSKLVHDTLANFNISVAVNDEFLEAVESDVDWEFKFAHQTYGKIKARKLWNKIIDNMVECAEPGLINWNNLVKNNSYYYDPIMGTNPCGEAVLSAYDVCDLGSLPLPNFITGNVNTNWKKLGEVTKLAVRFLDDVIDVNKYVLHEVDVKAHNSRRIGLGVMGLAEYLFAKGLRYGSAKAIIEIERLMRFIRDTIYETLVELADEKGSFPKFEPVPYGKASFIRKLPASLRMDIKEYGVRCVTAMALAPTGTISLLADVTSGIEPLFRKAYVRNDRVSNRMYIHPIYRDVLENKRSMPDWYVDTDDLVPHEHFEVQSVIQKYTDGAVSKTINMPSGITARKLSKLTLEYIHDLKGVTVYVDGSREGQILNKVEESEAIKYLKDNKITTDAGEESVNCASGVCEV</sequence>
<keyword evidence="7" id="KW-1015">Disulfide bond</keyword>
<dbReference type="EC" id="1.17.4.1" evidence="3"/>
<evidence type="ECO:0000256" key="4">
    <source>
        <dbReference type="ARBA" id="ARBA00022628"/>
    </source>
</evidence>
<feature type="non-terminal residue" evidence="11">
    <location>
        <position position="1"/>
    </location>
</feature>
<accession>A0A0F9MUY6</accession>
<dbReference type="InterPro" id="IPR013344">
    <property type="entry name" value="RNR_NrdJ/NrdZ"/>
</dbReference>
<keyword evidence="4" id="KW-0846">Cobalamin</keyword>
<evidence type="ECO:0000256" key="3">
    <source>
        <dbReference type="ARBA" id="ARBA00012274"/>
    </source>
</evidence>
<dbReference type="GO" id="GO:0031419">
    <property type="term" value="F:cobalamin binding"/>
    <property type="evidence" value="ECO:0007669"/>
    <property type="project" value="UniProtKB-KW"/>
</dbReference>
<reference evidence="11" key="1">
    <citation type="journal article" date="2015" name="Nature">
        <title>Complex archaea that bridge the gap between prokaryotes and eukaryotes.</title>
        <authorList>
            <person name="Spang A."/>
            <person name="Saw J.H."/>
            <person name="Jorgensen S.L."/>
            <person name="Zaremba-Niedzwiedzka K."/>
            <person name="Martijn J."/>
            <person name="Lind A.E."/>
            <person name="van Eijk R."/>
            <person name="Schleper C."/>
            <person name="Guy L."/>
            <person name="Ettema T.J."/>
        </authorList>
    </citation>
    <scope>NUCLEOTIDE SEQUENCE</scope>
</reference>
<comment type="catalytic activity">
    <reaction evidence="9">
        <text>a 2'-deoxyribonucleoside 5'-diphosphate + [thioredoxin]-disulfide + H2O = a ribonucleoside 5'-diphosphate + [thioredoxin]-dithiol</text>
        <dbReference type="Rhea" id="RHEA:23252"/>
        <dbReference type="Rhea" id="RHEA-COMP:10698"/>
        <dbReference type="Rhea" id="RHEA-COMP:10700"/>
        <dbReference type="ChEBI" id="CHEBI:15377"/>
        <dbReference type="ChEBI" id="CHEBI:29950"/>
        <dbReference type="ChEBI" id="CHEBI:50058"/>
        <dbReference type="ChEBI" id="CHEBI:57930"/>
        <dbReference type="ChEBI" id="CHEBI:73316"/>
        <dbReference type="EC" id="1.17.4.1"/>
    </reaction>
</comment>
<comment type="caution">
    <text evidence="11">The sequence shown here is derived from an EMBL/GenBank/DDBJ whole genome shotgun (WGS) entry which is preliminary data.</text>
</comment>